<protein>
    <submittedName>
        <fullName evidence="1">Uncharacterized protein</fullName>
    </submittedName>
</protein>
<dbReference type="RefSeq" id="WP_330652638.1">
    <property type="nucleotide sequence ID" value="NZ_JAJBNC010000143.1"/>
</dbReference>
<organism evidence="1 2">
    <name type="scientific">Mediterraneibacter gnavus</name>
    <name type="common">Ruminococcus gnavus</name>
    <dbReference type="NCBI Taxonomy" id="33038"/>
    <lineage>
        <taxon>Bacteria</taxon>
        <taxon>Bacillati</taxon>
        <taxon>Bacillota</taxon>
        <taxon>Clostridia</taxon>
        <taxon>Lachnospirales</taxon>
        <taxon>Lachnospiraceae</taxon>
        <taxon>Mediterraneibacter</taxon>
    </lineage>
</organism>
<accession>A0AAJ1B283</accession>
<dbReference type="EMBL" id="JAJBNC010000143">
    <property type="protein sequence ID" value="MCB5495882.1"/>
    <property type="molecule type" value="Genomic_DNA"/>
</dbReference>
<comment type="caution">
    <text evidence="1">The sequence shown here is derived from an EMBL/GenBank/DDBJ whole genome shotgun (WGS) entry which is preliminary data.</text>
</comment>
<dbReference type="Proteomes" id="UP001297422">
    <property type="component" value="Unassembled WGS sequence"/>
</dbReference>
<feature type="non-terminal residue" evidence="1">
    <location>
        <position position="124"/>
    </location>
</feature>
<gene>
    <name evidence="1" type="ORF">LIQ10_19550</name>
</gene>
<feature type="non-terminal residue" evidence="1">
    <location>
        <position position="1"/>
    </location>
</feature>
<evidence type="ECO:0000313" key="2">
    <source>
        <dbReference type="Proteomes" id="UP001297422"/>
    </source>
</evidence>
<sequence length="124" mass="14742">RREKLHETWKYLEQQSQQIKNSLIMDQPILSKNQDAVELLEEKIAKLEEEHKQKLYWNKYYKKNGTLKGAEGLSDKQIEIVEDFVRRNPSFAPFSVTNDTANIRRYKQRLEKMKEAKATGTKIE</sequence>
<evidence type="ECO:0000313" key="1">
    <source>
        <dbReference type="EMBL" id="MCB5495882.1"/>
    </source>
</evidence>
<name>A0AAJ1B283_MEDGN</name>
<proteinExistence type="predicted"/>
<dbReference type="AlphaFoldDB" id="A0AAJ1B283"/>
<reference evidence="1" key="1">
    <citation type="submission" date="2021-10" db="EMBL/GenBank/DDBJ databases">
        <title>Collection of gut derived symbiotic bacterial strains cultured from healthy donors.</title>
        <authorList>
            <person name="Lin H."/>
            <person name="Littmann E."/>
            <person name="Claire K."/>
            <person name="Pamer E."/>
        </authorList>
    </citation>
    <scope>NUCLEOTIDE SEQUENCE</scope>
    <source>
        <strain evidence="1">MSK.23.4</strain>
    </source>
</reference>